<evidence type="ECO:0000256" key="3">
    <source>
        <dbReference type="ARBA" id="ARBA00022840"/>
    </source>
</evidence>
<dbReference type="FunFam" id="1.10.510.10:FF:000596">
    <property type="entry name" value="CK1 family protein kinase"/>
    <property type="match status" value="2"/>
</dbReference>
<dbReference type="GO" id="GO:0005524">
    <property type="term" value="F:ATP binding"/>
    <property type="evidence" value="ECO:0007669"/>
    <property type="project" value="UniProtKB-UniRule"/>
</dbReference>
<dbReference type="InterPro" id="IPR000719">
    <property type="entry name" value="Prot_kinase_dom"/>
</dbReference>
<dbReference type="SMART" id="SM00220">
    <property type="entry name" value="S_TKc"/>
    <property type="match status" value="2"/>
</dbReference>
<reference evidence="7 8" key="1">
    <citation type="journal article" date="2016" name="Genome Biol. Evol.">
        <title>Gene Family Evolution Reflects Adaptation to Soil Environmental Stressors in the Genome of the Collembolan Orchesella cincta.</title>
        <authorList>
            <person name="Faddeeva-Vakhrusheva A."/>
            <person name="Derks M.F."/>
            <person name="Anvar S.Y."/>
            <person name="Agamennone V."/>
            <person name="Suring W."/>
            <person name="Smit S."/>
            <person name="van Straalen N.M."/>
            <person name="Roelofs D."/>
        </authorList>
    </citation>
    <scope>NUCLEOTIDE SEQUENCE [LARGE SCALE GENOMIC DNA]</scope>
    <source>
        <tissue evidence="7">Mixed pool</tissue>
    </source>
</reference>
<keyword evidence="2 4" id="KW-0547">Nucleotide-binding</keyword>
<evidence type="ECO:0000313" key="8">
    <source>
        <dbReference type="Proteomes" id="UP000094527"/>
    </source>
</evidence>
<comment type="caution">
    <text evidence="7">The sequence shown here is derived from an EMBL/GenBank/DDBJ whole genome shotgun (WGS) entry which is preliminary data.</text>
</comment>
<keyword evidence="7" id="KW-0808">Transferase</keyword>
<dbReference type="EC" id="2.7.11.1" evidence="1"/>
<accession>A0A1D2MJS7</accession>
<dbReference type="InterPro" id="IPR011009">
    <property type="entry name" value="Kinase-like_dom_sf"/>
</dbReference>
<protein>
    <recommendedName>
        <fullName evidence="1">non-specific serine/threonine protein kinase</fullName>
        <ecNumber evidence="1">2.7.11.1</ecNumber>
    </recommendedName>
</protein>
<dbReference type="OMA" id="WLARNIT"/>
<dbReference type="SUPFAM" id="SSF56112">
    <property type="entry name" value="Protein kinase-like (PK-like)"/>
    <property type="match status" value="2"/>
</dbReference>
<dbReference type="EMBL" id="LJIJ01001083">
    <property type="protein sequence ID" value="ODM93064.1"/>
    <property type="molecule type" value="Genomic_DNA"/>
</dbReference>
<dbReference type="GO" id="GO:0004674">
    <property type="term" value="F:protein serine/threonine kinase activity"/>
    <property type="evidence" value="ECO:0007669"/>
    <property type="project" value="UniProtKB-EC"/>
</dbReference>
<evidence type="ECO:0000256" key="4">
    <source>
        <dbReference type="PROSITE-ProRule" id="PRU10141"/>
    </source>
</evidence>
<evidence type="ECO:0000259" key="6">
    <source>
        <dbReference type="PROSITE" id="PS50011"/>
    </source>
</evidence>
<sequence>MGFSLESFILGGGGQVLVGERYRLMKKIGTGAFSEVWLAKDITNAEEVALKLERSKTFDHDSTVKLGIEKEVYQSLNGAIGIPQAYWFGKLELKDYHYNVMALERLGVSLGELIRRCGGFFSLKTTLMLADQLIQRIEMVHSQSYIHRDIKMDNILMGLGSNSNILYIIDFGLALRYRHPETGVHIDLTKGIPMGGTPLFAPLSAHLGFGQSRKDDLESVGYLLVYLINGTLPWGRIKAAKRAEVFQRVKQLKLTTSVEKLCKGLPSAFKQYFWYCQALRFEDNPDYNHLREIFSKLFTKRGYQNDNRFDWVVLAEKKELAQRTRRQVECPPSRMDSPSDPLTPETPVMVGEEYQLIRKLGAGSCGEVWLARNITNGEERAFKMEEMDYESYNHNLQSEFEIYQVLHGGFGIAKVYSYAEEQVAGHLLNVMGLEPLGPDLYELFMKCGGSFSLKTTLMLAEQMLNRVEFVHSKGYIHRDIKLENFVMGLGPSSSKLYLVDFSVAFQYIDPVTNQHKRQRNIGELVGNAHFSSLAAHQGWEQSRKDDLESIGLVLVLLLHGSLPWVFIEDEDYDVKASKIRMSIESTSIDELCQGLPSAFKTFLMYSRNLGFRVTPDYEYLRGIFKNCFRKRGFKNDLVFDWMTLDRKNASAQDQPRDSRRKSKCVIT</sequence>
<dbReference type="Pfam" id="PF00069">
    <property type="entry name" value="Pkinase"/>
    <property type="match status" value="2"/>
</dbReference>
<dbReference type="STRING" id="48709.A0A1D2MJS7"/>
<dbReference type="AlphaFoldDB" id="A0A1D2MJS7"/>
<keyword evidence="8" id="KW-1185">Reference proteome</keyword>
<organism evidence="7 8">
    <name type="scientific">Orchesella cincta</name>
    <name type="common">Springtail</name>
    <name type="synonym">Podura cincta</name>
    <dbReference type="NCBI Taxonomy" id="48709"/>
    <lineage>
        <taxon>Eukaryota</taxon>
        <taxon>Metazoa</taxon>
        <taxon>Ecdysozoa</taxon>
        <taxon>Arthropoda</taxon>
        <taxon>Hexapoda</taxon>
        <taxon>Collembola</taxon>
        <taxon>Entomobryomorpha</taxon>
        <taxon>Entomobryoidea</taxon>
        <taxon>Orchesellidae</taxon>
        <taxon>Orchesellinae</taxon>
        <taxon>Orchesella</taxon>
    </lineage>
</organism>
<feature type="domain" description="Protein kinase" evidence="6">
    <location>
        <begin position="22"/>
        <end position="298"/>
    </location>
</feature>
<dbReference type="InterPro" id="IPR008271">
    <property type="entry name" value="Ser/Thr_kinase_AS"/>
</dbReference>
<dbReference type="InterPro" id="IPR017441">
    <property type="entry name" value="Protein_kinase_ATP_BS"/>
</dbReference>
<name>A0A1D2MJS7_ORCCI</name>
<dbReference type="PROSITE" id="PS00108">
    <property type="entry name" value="PROTEIN_KINASE_ST"/>
    <property type="match status" value="2"/>
</dbReference>
<dbReference type="Gene3D" id="1.10.510.10">
    <property type="entry name" value="Transferase(Phosphotransferase) domain 1"/>
    <property type="match status" value="2"/>
</dbReference>
<feature type="binding site" evidence="4">
    <location>
        <position position="51"/>
    </location>
    <ligand>
        <name>ATP</name>
        <dbReference type="ChEBI" id="CHEBI:30616"/>
    </ligand>
</feature>
<dbReference type="PROSITE" id="PS00107">
    <property type="entry name" value="PROTEIN_KINASE_ATP"/>
    <property type="match status" value="1"/>
</dbReference>
<gene>
    <name evidence="7" type="ORF">Ocin01_13618</name>
</gene>
<evidence type="ECO:0000313" key="7">
    <source>
        <dbReference type="EMBL" id="ODM93064.1"/>
    </source>
</evidence>
<dbReference type="InterPro" id="IPR050235">
    <property type="entry name" value="CK1_Ser-Thr_kinase"/>
</dbReference>
<keyword evidence="3 4" id="KW-0067">ATP-binding</keyword>
<keyword evidence="7" id="KW-0418">Kinase</keyword>
<feature type="region of interest" description="Disordered" evidence="5">
    <location>
        <begin position="325"/>
        <end position="344"/>
    </location>
</feature>
<dbReference type="CDD" id="cd14016">
    <property type="entry name" value="STKc_CK1"/>
    <property type="match status" value="2"/>
</dbReference>
<proteinExistence type="predicted"/>
<dbReference type="PANTHER" id="PTHR11909">
    <property type="entry name" value="CASEIN KINASE-RELATED"/>
    <property type="match status" value="1"/>
</dbReference>
<feature type="domain" description="Protein kinase" evidence="6">
    <location>
        <begin position="354"/>
        <end position="667"/>
    </location>
</feature>
<evidence type="ECO:0000256" key="2">
    <source>
        <dbReference type="ARBA" id="ARBA00022741"/>
    </source>
</evidence>
<evidence type="ECO:0000256" key="1">
    <source>
        <dbReference type="ARBA" id="ARBA00012513"/>
    </source>
</evidence>
<dbReference type="OrthoDB" id="5800476at2759"/>
<dbReference type="Proteomes" id="UP000094527">
    <property type="component" value="Unassembled WGS sequence"/>
</dbReference>
<evidence type="ECO:0000256" key="5">
    <source>
        <dbReference type="SAM" id="MobiDB-lite"/>
    </source>
</evidence>
<dbReference type="PROSITE" id="PS50011">
    <property type="entry name" value="PROTEIN_KINASE_DOM"/>
    <property type="match status" value="2"/>
</dbReference>